<reference evidence="3 4" key="1">
    <citation type="submission" date="2024-09" db="EMBL/GenBank/DDBJ databases">
        <authorList>
            <person name="Sun Q."/>
            <person name="Mori K."/>
        </authorList>
    </citation>
    <scope>NUCLEOTIDE SEQUENCE [LARGE SCALE GENOMIC DNA]</scope>
    <source>
        <strain evidence="3 4">JCM 6917</strain>
    </source>
</reference>
<name>A0ABV5NBA6_9ACTN</name>
<evidence type="ECO:0000256" key="1">
    <source>
        <dbReference type="SAM" id="MobiDB-lite"/>
    </source>
</evidence>
<gene>
    <name evidence="3" type="ORF">ACFF45_34025</name>
</gene>
<sequence length="605" mass="64897">MRTSRAHGERAEDQQAARGPAGIRRETPAGAAVPPPLTADALRAAQRGAGNAAVTGMIARRARPAPATEQQPDQDPGVHQVLRSAGTPLAAPVRQEMESRFGTDFSDVRLHTGPAAARSARAVGARAYTSGSHVVVGDGGGDKHTLAHELTHVVQQRRGPVAGTDNGAGLSVSDPSDRFEREAEATATRVMSRPVGEPAAAQAAPAVVPAPASGLPVQRMEGFEVEVDKRIKDRLGQKLAGDTSLARSQRENVTVVSDSRRLDAGGSYSNVEFVTGAVQVVGSKAETGPEELDRIADEIKRVRDAFYAAVNGTPLETATVDLDVLPGGQGVTLSDEGYTEKAGRPGLGDGLYVQYTIGVPLAGVPLMFEHYRQEAPNVAQATLPRALFRLNQAKPFAATEVEKFDKSATGRKRNRAQTDLDALDGFLQLYYTQVAAMADYVAQDQDSGQIKNLTIFLSRSRLTDAYRLLDADVQAYLKRNNNHIVTRLSKLQEKTQTPGETLSFFDNGTRALPGLEPVTLETYAKSALRGEPSVSQQQVFGGMNEIAPHAVEGSTVIPMEIRAMGNYYKTWDELKAELRKIAGWAQEGYERDREIQGAGSGASRR</sequence>
<evidence type="ECO:0000313" key="4">
    <source>
        <dbReference type="Proteomes" id="UP001589709"/>
    </source>
</evidence>
<accession>A0ABV5NBA6</accession>
<keyword evidence="4" id="KW-1185">Reference proteome</keyword>
<feature type="region of interest" description="Disordered" evidence="1">
    <location>
        <begin position="61"/>
        <end position="80"/>
    </location>
</feature>
<dbReference type="RefSeq" id="WP_381350838.1">
    <property type="nucleotide sequence ID" value="NZ_JBHMCY010000118.1"/>
</dbReference>
<organism evidence="3 4">
    <name type="scientific">Streptomyces cinereospinus</name>
    <dbReference type="NCBI Taxonomy" id="285561"/>
    <lineage>
        <taxon>Bacteria</taxon>
        <taxon>Bacillati</taxon>
        <taxon>Actinomycetota</taxon>
        <taxon>Actinomycetes</taxon>
        <taxon>Kitasatosporales</taxon>
        <taxon>Streptomycetaceae</taxon>
        <taxon>Streptomyces</taxon>
    </lineage>
</organism>
<feature type="region of interest" description="Disordered" evidence="1">
    <location>
        <begin position="1"/>
        <end position="51"/>
    </location>
</feature>
<dbReference type="Pfam" id="PF13699">
    <property type="entry name" value="eCIS_core"/>
    <property type="match status" value="1"/>
</dbReference>
<evidence type="ECO:0000259" key="2">
    <source>
        <dbReference type="Pfam" id="PF13699"/>
    </source>
</evidence>
<protein>
    <submittedName>
        <fullName evidence="3">DUF4157 domain-containing protein</fullName>
    </submittedName>
</protein>
<dbReference type="InterPro" id="IPR025295">
    <property type="entry name" value="eCIS_core_dom"/>
</dbReference>
<dbReference type="EMBL" id="JBHMCY010000118">
    <property type="protein sequence ID" value="MFB9467568.1"/>
    <property type="molecule type" value="Genomic_DNA"/>
</dbReference>
<evidence type="ECO:0000313" key="3">
    <source>
        <dbReference type="EMBL" id="MFB9467568.1"/>
    </source>
</evidence>
<feature type="compositionally biased region" description="Basic and acidic residues" evidence="1">
    <location>
        <begin position="1"/>
        <end position="15"/>
    </location>
</feature>
<feature type="domain" description="eCIS core" evidence="2">
    <location>
        <begin position="88"/>
        <end position="159"/>
    </location>
</feature>
<dbReference type="Proteomes" id="UP001589709">
    <property type="component" value="Unassembled WGS sequence"/>
</dbReference>
<comment type="caution">
    <text evidence="3">The sequence shown here is derived from an EMBL/GenBank/DDBJ whole genome shotgun (WGS) entry which is preliminary data.</text>
</comment>
<proteinExistence type="predicted"/>